<dbReference type="PROSITE" id="PS50931">
    <property type="entry name" value="HTH_LYSR"/>
    <property type="match status" value="1"/>
</dbReference>
<keyword evidence="4" id="KW-0804">Transcription</keyword>
<dbReference type="RefSeq" id="WP_376918348.1">
    <property type="nucleotide sequence ID" value="NZ_JBHRSW010000004.1"/>
</dbReference>
<dbReference type="Gene3D" id="1.10.10.10">
    <property type="entry name" value="Winged helix-like DNA-binding domain superfamily/Winged helix DNA-binding domain"/>
    <property type="match status" value="1"/>
</dbReference>
<dbReference type="InterPro" id="IPR050176">
    <property type="entry name" value="LTTR"/>
</dbReference>
<dbReference type="PANTHER" id="PTHR30579">
    <property type="entry name" value="TRANSCRIPTIONAL REGULATOR"/>
    <property type="match status" value="1"/>
</dbReference>
<dbReference type="InterPro" id="IPR000847">
    <property type="entry name" value="LysR_HTH_N"/>
</dbReference>
<dbReference type="EMBL" id="JBHRSW010000004">
    <property type="protein sequence ID" value="MFC3120207.1"/>
    <property type="molecule type" value="Genomic_DNA"/>
</dbReference>
<evidence type="ECO:0000256" key="4">
    <source>
        <dbReference type="ARBA" id="ARBA00023163"/>
    </source>
</evidence>
<keyword evidence="3" id="KW-0238">DNA-binding</keyword>
<evidence type="ECO:0000256" key="1">
    <source>
        <dbReference type="ARBA" id="ARBA00009437"/>
    </source>
</evidence>
<dbReference type="SUPFAM" id="SSF53850">
    <property type="entry name" value="Periplasmic binding protein-like II"/>
    <property type="match status" value="1"/>
</dbReference>
<dbReference type="InterPro" id="IPR036390">
    <property type="entry name" value="WH_DNA-bd_sf"/>
</dbReference>
<protein>
    <submittedName>
        <fullName evidence="6">LysR family transcriptional regulator ArgP</fullName>
    </submittedName>
</protein>
<dbReference type="Pfam" id="PF00126">
    <property type="entry name" value="HTH_1"/>
    <property type="match status" value="1"/>
</dbReference>
<evidence type="ECO:0000256" key="2">
    <source>
        <dbReference type="ARBA" id="ARBA00023015"/>
    </source>
</evidence>
<dbReference type="NCBIfam" id="NF002964">
    <property type="entry name" value="PRK03635.1"/>
    <property type="match status" value="1"/>
</dbReference>
<gene>
    <name evidence="6" type="ORF">ACFOHL_01070</name>
</gene>
<keyword evidence="7" id="KW-1185">Reference proteome</keyword>
<evidence type="ECO:0000256" key="3">
    <source>
        <dbReference type="ARBA" id="ARBA00023125"/>
    </source>
</evidence>
<dbReference type="NCBIfam" id="TIGR03298">
    <property type="entry name" value="argP"/>
    <property type="match status" value="1"/>
</dbReference>
<organism evidence="6 7">
    <name type="scientific">Agaribacter flavus</name>
    <dbReference type="NCBI Taxonomy" id="1902781"/>
    <lineage>
        <taxon>Bacteria</taxon>
        <taxon>Pseudomonadati</taxon>
        <taxon>Pseudomonadota</taxon>
        <taxon>Gammaproteobacteria</taxon>
        <taxon>Alteromonadales</taxon>
        <taxon>Alteromonadaceae</taxon>
        <taxon>Agaribacter</taxon>
    </lineage>
</organism>
<dbReference type="InterPro" id="IPR036388">
    <property type="entry name" value="WH-like_DNA-bd_sf"/>
</dbReference>
<proteinExistence type="inferred from homology"/>
<reference evidence="7" key="1">
    <citation type="journal article" date="2019" name="Int. J. Syst. Evol. Microbiol.">
        <title>The Global Catalogue of Microorganisms (GCM) 10K type strain sequencing project: providing services to taxonomists for standard genome sequencing and annotation.</title>
        <authorList>
            <consortium name="The Broad Institute Genomics Platform"/>
            <consortium name="The Broad Institute Genome Sequencing Center for Infectious Disease"/>
            <person name="Wu L."/>
            <person name="Ma J."/>
        </authorList>
    </citation>
    <scope>NUCLEOTIDE SEQUENCE [LARGE SCALE GENOMIC DNA]</scope>
    <source>
        <strain evidence="7">KCTC 52473</strain>
    </source>
</reference>
<name>A0ABV7FNX6_9ALTE</name>
<dbReference type="PANTHER" id="PTHR30579:SF2">
    <property type="entry name" value="HTH-TYPE TRANSCRIPTIONAL REGULATOR ARGP"/>
    <property type="match status" value="1"/>
</dbReference>
<dbReference type="SUPFAM" id="SSF46785">
    <property type="entry name" value="Winged helix' DNA-binding domain"/>
    <property type="match status" value="1"/>
</dbReference>
<dbReference type="InterPro" id="IPR005119">
    <property type="entry name" value="LysR_subst-bd"/>
</dbReference>
<dbReference type="PRINTS" id="PR00039">
    <property type="entry name" value="HTHLYSR"/>
</dbReference>
<dbReference type="Proteomes" id="UP001595478">
    <property type="component" value="Unassembled WGS sequence"/>
</dbReference>
<evidence type="ECO:0000259" key="5">
    <source>
        <dbReference type="PROSITE" id="PS50931"/>
    </source>
</evidence>
<dbReference type="Pfam" id="PF03466">
    <property type="entry name" value="LysR_substrate"/>
    <property type="match status" value="1"/>
</dbReference>
<feature type="domain" description="HTH lysR-type" evidence="5">
    <location>
        <begin position="2"/>
        <end position="58"/>
    </location>
</feature>
<evidence type="ECO:0000313" key="6">
    <source>
        <dbReference type="EMBL" id="MFC3120207.1"/>
    </source>
</evidence>
<evidence type="ECO:0000313" key="7">
    <source>
        <dbReference type="Proteomes" id="UP001595478"/>
    </source>
</evidence>
<keyword evidence="2" id="KW-0805">Transcription regulation</keyword>
<sequence>MIDYHLLEALHAVISEGGFERAAKTLFITQSAVSRRIHHLESSMGEPVIIRNKPPMPTPFGQRLLNHYQQVRQLEIALALPNLDEQTKPSPPLLVKLATNADSLATWLPEALAVSREKTAQQYQFDIVVDDQSVALKRMKSGEVMACVCSSKTPVNGGKSLALGAMRYHIVASPRFVDTYRYSNPSELAKLPCLVFDENDKLQHQFLADLGAQSPTIVHYCPSTEGFLQAALAGLGFGLLPALQLANTIESGVLVDLMPGHWVDVALYWHYWQTESPPLMILREHVLAVASKRLESL</sequence>
<comment type="similarity">
    <text evidence="1">Belongs to the LysR transcriptional regulatory family.</text>
</comment>
<comment type="caution">
    <text evidence="6">The sequence shown here is derived from an EMBL/GenBank/DDBJ whole genome shotgun (WGS) entry which is preliminary data.</text>
</comment>
<dbReference type="Gene3D" id="3.40.190.290">
    <property type="match status" value="1"/>
</dbReference>
<accession>A0ABV7FNX6</accession>
<dbReference type="InterPro" id="IPR017685">
    <property type="entry name" value="ArgP"/>
</dbReference>